<dbReference type="AlphaFoldDB" id="A0A151Z936"/>
<evidence type="ECO:0000256" key="1">
    <source>
        <dbReference type="SAM" id="MobiDB-lite"/>
    </source>
</evidence>
<evidence type="ECO:0000313" key="3">
    <source>
        <dbReference type="EMBL" id="KYQ90457.1"/>
    </source>
</evidence>
<proteinExistence type="predicted"/>
<dbReference type="EMBL" id="LODT01000037">
    <property type="protein sequence ID" value="KYQ90457.1"/>
    <property type="molecule type" value="Genomic_DNA"/>
</dbReference>
<organism evidence="3 4">
    <name type="scientific">Tieghemostelium lacteum</name>
    <name type="common">Slime mold</name>
    <name type="synonym">Dictyostelium lacteum</name>
    <dbReference type="NCBI Taxonomy" id="361077"/>
    <lineage>
        <taxon>Eukaryota</taxon>
        <taxon>Amoebozoa</taxon>
        <taxon>Evosea</taxon>
        <taxon>Eumycetozoa</taxon>
        <taxon>Dictyostelia</taxon>
        <taxon>Dictyosteliales</taxon>
        <taxon>Raperosteliaceae</taxon>
        <taxon>Tieghemostelium</taxon>
    </lineage>
</organism>
<evidence type="ECO:0000256" key="2">
    <source>
        <dbReference type="SAM" id="SignalP"/>
    </source>
</evidence>
<name>A0A151Z936_TIELA</name>
<protein>
    <submittedName>
        <fullName evidence="3">Uncharacterized protein</fullName>
    </submittedName>
</protein>
<evidence type="ECO:0000313" key="4">
    <source>
        <dbReference type="Proteomes" id="UP000076078"/>
    </source>
</evidence>
<dbReference type="InParanoid" id="A0A151Z936"/>
<feature type="signal peptide" evidence="2">
    <location>
        <begin position="1"/>
        <end position="20"/>
    </location>
</feature>
<reference evidence="3 4" key="1">
    <citation type="submission" date="2015-12" db="EMBL/GenBank/DDBJ databases">
        <title>Dictyostelia acquired genes for synthesis and detection of signals that induce cell-type specialization by lateral gene transfer from prokaryotes.</title>
        <authorList>
            <person name="Gloeckner G."/>
            <person name="Schaap P."/>
        </authorList>
    </citation>
    <scope>NUCLEOTIDE SEQUENCE [LARGE SCALE GENOMIC DNA]</scope>
    <source>
        <strain evidence="3 4">TK</strain>
    </source>
</reference>
<keyword evidence="4" id="KW-1185">Reference proteome</keyword>
<feature type="compositionally biased region" description="Low complexity" evidence="1">
    <location>
        <begin position="353"/>
        <end position="372"/>
    </location>
</feature>
<feature type="region of interest" description="Disordered" evidence="1">
    <location>
        <begin position="340"/>
        <end position="372"/>
    </location>
</feature>
<keyword evidence="2" id="KW-0732">Signal</keyword>
<feature type="chain" id="PRO_5007592989" evidence="2">
    <location>
        <begin position="21"/>
        <end position="393"/>
    </location>
</feature>
<dbReference type="Proteomes" id="UP000076078">
    <property type="component" value="Unassembled WGS sequence"/>
</dbReference>
<accession>A0A151Z936</accession>
<gene>
    <name evidence="3" type="ORF">DLAC_09080</name>
</gene>
<sequence length="393" mass="41896">MLKLLLCSLVLILNISIVYSASFAGHYSQVTIANVNGQCIVGYEVEYFADYAGAFVPLSNEVNVFVGTTQYGVSSSNRYATGGKFYFEIPVPLGNTSGIITKSLVNTGGGGVQQVLGPYTFTCNPKPTNVVSVTSPDPDLIITDIPHLTCSFLVVINIQVPVGSPAPLASEFSVDSDKTVSIQTDSQVVGSDTSYTLTSTVITGLGTVDDIVVKWHGDIIAGINQTFSTPILQCMRPAVSYTSSEVDPDVRNITIKPVQCNFTYSFVINVPDGAISPNATDFEFISGVSQVTTNGFELVGNTLFLFKVFTPAGVFNTNNTFRVDLQGQPFIGDQTSETLPQITCNDQTPPEPTSTTTSSSSSSASESEDNSSNSLSITSLFVFIILYISTILI</sequence>
<comment type="caution">
    <text evidence="3">The sequence shown here is derived from an EMBL/GenBank/DDBJ whole genome shotgun (WGS) entry which is preliminary data.</text>
</comment>